<dbReference type="PROSITE" id="PS01359">
    <property type="entry name" value="ZF_PHD_1"/>
    <property type="match status" value="1"/>
</dbReference>
<protein>
    <recommendedName>
        <fullName evidence="12">E3 ubiquitin-protein ligase</fullName>
        <ecNumber evidence="12">2.3.2.27</ecNumber>
    </recommendedName>
</protein>
<comment type="subcellular location">
    <subcellularLocation>
        <location evidence="2 12">Cytoplasm</location>
        <location evidence="2 12">Cytosol</location>
    </subcellularLocation>
</comment>
<keyword evidence="7 12" id="KW-0479">Metal-binding</keyword>
<dbReference type="PANTHER" id="PTHR13417">
    <property type="entry name" value="E3 UBIQUITIN-PROTEIN LIGASE RNF146"/>
    <property type="match status" value="1"/>
</dbReference>
<dbReference type="GO" id="GO:0005829">
    <property type="term" value="C:cytosol"/>
    <property type="evidence" value="ECO:0007669"/>
    <property type="project" value="UniProtKB-SubCell"/>
</dbReference>
<dbReference type="InterPro" id="IPR001841">
    <property type="entry name" value="Znf_RING"/>
</dbReference>
<dbReference type="GO" id="GO:0061630">
    <property type="term" value="F:ubiquitin protein ligase activity"/>
    <property type="evidence" value="ECO:0007669"/>
    <property type="project" value="UniProtKB-UniRule"/>
</dbReference>
<dbReference type="PROSITE" id="PS00518">
    <property type="entry name" value="ZF_RING_1"/>
    <property type="match status" value="1"/>
</dbReference>
<keyword evidence="9 12" id="KW-0833">Ubl conjugation pathway</keyword>
<dbReference type="GO" id="GO:0072572">
    <property type="term" value="F:poly-ADP-D-ribose binding"/>
    <property type="evidence" value="ECO:0007669"/>
    <property type="project" value="UniProtKB-UniRule"/>
</dbReference>
<evidence type="ECO:0000256" key="5">
    <source>
        <dbReference type="ARBA" id="ARBA00022679"/>
    </source>
</evidence>
<evidence type="ECO:0000256" key="4">
    <source>
        <dbReference type="ARBA" id="ARBA00022490"/>
    </source>
</evidence>
<dbReference type="SUPFAM" id="SSF57903">
    <property type="entry name" value="FYVE/PHD zinc finger"/>
    <property type="match status" value="1"/>
</dbReference>
<comment type="PTM">
    <text evidence="12">Ubiquitinated; autoubiquitinated.</text>
</comment>
<organism evidence="16 17">
    <name type="scientific">Meganyctiphanes norvegica</name>
    <name type="common">Northern krill</name>
    <name type="synonym">Thysanopoda norvegica</name>
    <dbReference type="NCBI Taxonomy" id="48144"/>
    <lineage>
        <taxon>Eukaryota</taxon>
        <taxon>Metazoa</taxon>
        <taxon>Ecdysozoa</taxon>
        <taxon>Arthropoda</taxon>
        <taxon>Crustacea</taxon>
        <taxon>Multicrustacea</taxon>
        <taxon>Malacostraca</taxon>
        <taxon>Eumalacostraca</taxon>
        <taxon>Eucarida</taxon>
        <taxon>Euphausiacea</taxon>
        <taxon>Euphausiidae</taxon>
        <taxon>Meganyctiphanes</taxon>
    </lineage>
</organism>
<evidence type="ECO:0000313" key="16">
    <source>
        <dbReference type="EMBL" id="CAL4071245.1"/>
    </source>
</evidence>
<sequence length="538" mass="59713">MAEASTIHQNEDTVDDISEENEEGLVLCVVCSAEVRKRQHAICCDMCASWQHRLCNSGIDHMDYKRMMRGEVTITWHCANCPPAPTNNTASSCTSSDTSTVSANSFTGHSLSPNGPSQNKQNQVYEDKVKAENEKEVEVEDNNTKTSDDQEDEELECAVCLQKCVHPVRLPCSHIFCFLCVKGVANQSKRCAMCRQEIPPDFLDHPTLLSTLEAEKEEPQPGGYQWFYEGRNGWWQYDERTSFELENSYSSGQRACEVLVAGFLYIIDFDRMVQLRRNDPSRRRRIKRDLSSIPKKGVAGIKLQSQLQAELQAINSGSTAHLGEFGASTISLNNSDNTVSSTTVNLNNNAHSQDLCPPTPTAPSNTPQTPHTPSAASSSSGSPDTTDSSHLNALEAAHHHHTTATSPHHHHYHHHHHLHLPPPYHHANHHAHLHASPPSHQHITAHNSTSPSSTTSPPLSSPLVTSTTSDLVGDTVISSQISPATSDPRVTNSALEEVIYHMDRLTWASHHHNPEFYPLDDHLPLSDEEEEDNEEQHL</sequence>
<dbReference type="Gene3D" id="3.30.720.50">
    <property type="match status" value="1"/>
</dbReference>
<keyword evidence="10 12" id="KW-0862">Zinc</keyword>
<evidence type="ECO:0000256" key="12">
    <source>
        <dbReference type="RuleBase" id="RU367115"/>
    </source>
</evidence>
<dbReference type="CDD" id="cd16546">
    <property type="entry name" value="RING-HC_RNF146"/>
    <property type="match status" value="1"/>
</dbReference>
<keyword evidence="17" id="KW-1185">Reference proteome</keyword>
<dbReference type="PROSITE" id="PS50918">
    <property type="entry name" value="WWE"/>
    <property type="match status" value="1"/>
</dbReference>
<evidence type="ECO:0000256" key="10">
    <source>
        <dbReference type="ARBA" id="ARBA00022833"/>
    </source>
</evidence>
<feature type="compositionally biased region" description="Low complexity" evidence="13">
    <location>
        <begin position="448"/>
        <end position="467"/>
    </location>
</feature>
<evidence type="ECO:0000256" key="11">
    <source>
        <dbReference type="PROSITE-ProRule" id="PRU00175"/>
    </source>
</evidence>
<dbReference type="EC" id="2.3.2.27" evidence="12"/>
<dbReference type="InterPro" id="IPR018123">
    <property type="entry name" value="WWE-dom_subgr"/>
</dbReference>
<dbReference type="InterPro" id="IPR037197">
    <property type="entry name" value="WWE_dom_sf"/>
</dbReference>
<evidence type="ECO:0000256" key="3">
    <source>
        <dbReference type="ARBA" id="ARBA00004906"/>
    </source>
</evidence>
<dbReference type="Pfam" id="PF02825">
    <property type="entry name" value="WWE"/>
    <property type="match status" value="1"/>
</dbReference>
<dbReference type="PROSITE" id="PS50089">
    <property type="entry name" value="ZF_RING_2"/>
    <property type="match status" value="1"/>
</dbReference>
<feature type="domain" description="RING-type" evidence="14">
    <location>
        <begin position="157"/>
        <end position="195"/>
    </location>
</feature>
<feature type="region of interest" description="Disordered" evidence="13">
    <location>
        <begin position="104"/>
        <end position="126"/>
    </location>
</feature>
<keyword evidence="8 11" id="KW-0863">Zinc-finger</keyword>
<dbReference type="InterPro" id="IPR004170">
    <property type="entry name" value="WWE_dom"/>
</dbReference>
<dbReference type="Gene3D" id="3.30.40.10">
    <property type="entry name" value="Zinc/RING finger domain, C3HC4 (zinc finger)"/>
    <property type="match status" value="2"/>
</dbReference>
<dbReference type="FunFam" id="3.30.720.50:FF:000003">
    <property type="entry name" value="E3 ubiquitin-protein ligase RNF146"/>
    <property type="match status" value="1"/>
</dbReference>
<evidence type="ECO:0000259" key="15">
    <source>
        <dbReference type="PROSITE" id="PS50918"/>
    </source>
</evidence>
<evidence type="ECO:0000256" key="13">
    <source>
        <dbReference type="SAM" id="MobiDB-lite"/>
    </source>
</evidence>
<gene>
    <name evidence="16" type="ORF">MNOR_LOCUS8478</name>
</gene>
<dbReference type="SUPFAM" id="SSF57850">
    <property type="entry name" value="RING/U-box"/>
    <property type="match status" value="1"/>
</dbReference>
<dbReference type="SMART" id="SM00184">
    <property type="entry name" value="RING"/>
    <property type="match status" value="1"/>
</dbReference>
<dbReference type="EMBL" id="CAXKWB010003960">
    <property type="protein sequence ID" value="CAL4071245.1"/>
    <property type="molecule type" value="Genomic_DNA"/>
</dbReference>
<keyword evidence="5 12" id="KW-0808">Transferase</keyword>
<dbReference type="SMART" id="SM00678">
    <property type="entry name" value="WWE"/>
    <property type="match status" value="1"/>
</dbReference>
<dbReference type="GO" id="GO:0006511">
    <property type="term" value="P:ubiquitin-dependent protein catabolic process"/>
    <property type="evidence" value="ECO:0007669"/>
    <property type="project" value="UniProtKB-UniRule"/>
</dbReference>
<keyword evidence="6" id="KW-0879">Wnt signaling pathway</keyword>
<comment type="function">
    <text evidence="12">E3 ubiquitin-protein ligase that specifically binds poly-ADP-ribosylated proteins and mediates their ubiquitination and subsequent degradation.</text>
</comment>
<dbReference type="GO" id="GO:0005634">
    <property type="term" value="C:nucleus"/>
    <property type="evidence" value="ECO:0007669"/>
    <property type="project" value="TreeGrafter"/>
</dbReference>
<dbReference type="InterPro" id="IPR013083">
    <property type="entry name" value="Znf_RING/FYVE/PHD"/>
</dbReference>
<proteinExistence type="predicted"/>
<dbReference type="InterPro" id="IPR033509">
    <property type="entry name" value="RNF146"/>
</dbReference>
<comment type="catalytic activity">
    <reaction evidence="1 12">
        <text>S-ubiquitinyl-[E2 ubiquitin-conjugating enzyme]-L-cysteine + [acceptor protein]-L-lysine = [E2 ubiquitin-conjugating enzyme]-L-cysteine + N(6)-ubiquitinyl-[acceptor protein]-L-lysine.</text>
        <dbReference type="EC" id="2.3.2.27"/>
    </reaction>
</comment>
<evidence type="ECO:0000256" key="9">
    <source>
        <dbReference type="ARBA" id="ARBA00022786"/>
    </source>
</evidence>
<evidence type="ECO:0000313" key="17">
    <source>
        <dbReference type="Proteomes" id="UP001497623"/>
    </source>
</evidence>
<feature type="compositionally biased region" description="Basic residues" evidence="13">
    <location>
        <begin position="398"/>
        <end position="419"/>
    </location>
</feature>
<dbReference type="GO" id="GO:0051865">
    <property type="term" value="P:protein autoubiquitination"/>
    <property type="evidence" value="ECO:0007669"/>
    <property type="project" value="UniProtKB-UniRule"/>
</dbReference>
<evidence type="ECO:0000256" key="6">
    <source>
        <dbReference type="ARBA" id="ARBA00022687"/>
    </source>
</evidence>
<dbReference type="GO" id="GO:0008270">
    <property type="term" value="F:zinc ion binding"/>
    <property type="evidence" value="ECO:0007669"/>
    <property type="project" value="UniProtKB-UniRule"/>
</dbReference>
<dbReference type="SUPFAM" id="SSF117839">
    <property type="entry name" value="WWE domain"/>
    <property type="match status" value="1"/>
</dbReference>
<comment type="caution">
    <text evidence="16">The sequence shown here is derived from an EMBL/GenBank/DDBJ whole genome shotgun (WGS) entry which is preliminary data.</text>
</comment>
<evidence type="ECO:0000256" key="8">
    <source>
        <dbReference type="ARBA" id="ARBA00022771"/>
    </source>
</evidence>
<dbReference type="PANTHER" id="PTHR13417:SF2">
    <property type="entry name" value="E3 UBIQUITIN-PROTEIN LIGASE RNF146"/>
    <property type="match status" value="1"/>
</dbReference>
<comment type="domain">
    <text evidence="12">The WWE domain mediates non-covalent poly(ADP-ribose)-binding.</text>
</comment>
<evidence type="ECO:0000256" key="7">
    <source>
        <dbReference type="ARBA" id="ARBA00022723"/>
    </source>
</evidence>
<keyword evidence="4 12" id="KW-0963">Cytoplasm</keyword>
<dbReference type="InterPro" id="IPR019786">
    <property type="entry name" value="Zinc_finger_PHD-type_CS"/>
</dbReference>
<dbReference type="GO" id="GO:0016055">
    <property type="term" value="P:Wnt signaling pathway"/>
    <property type="evidence" value="ECO:0007669"/>
    <property type="project" value="UniProtKB-KW"/>
</dbReference>
<feature type="region of interest" description="Disordered" evidence="13">
    <location>
        <begin position="341"/>
        <end position="467"/>
    </location>
</feature>
<dbReference type="InterPro" id="IPR044110">
    <property type="entry name" value="RING-HC_RNF146"/>
</dbReference>
<feature type="compositionally biased region" description="Low complexity" evidence="13">
    <location>
        <begin position="366"/>
        <end position="395"/>
    </location>
</feature>
<dbReference type="FunFam" id="3.30.40.10:FF:000204">
    <property type="entry name" value="E3 ubiquitin-protein ligase RNF146"/>
    <property type="match status" value="1"/>
</dbReference>
<comment type="pathway">
    <text evidence="3 12">Protein modification; protein ubiquitination.</text>
</comment>
<evidence type="ECO:0000256" key="1">
    <source>
        <dbReference type="ARBA" id="ARBA00000900"/>
    </source>
</evidence>
<feature type="compositionally biased region" description="Polar residues" evidence="13">
    <location>
        <begin position="104"/>
        <end position="124"/>
    </location>
</feature>
<name>A0AAV2Q7S1_MEGNR</name>
<dbReference type="Proteomes" id="UP001497623">
    <property type="component" value="Unassembled WGS sequence"/>
</dbReference>
<feature type="domain" description="WWE" evidence="15">
    <location>
        <begin position="211"/>
        <end position="288"/>
    </location>
</feature>
<dbReference type="Pfam" id="PF13920">
    <property type="entry name" value="zf-C3HC4_3"/>
    <property type="match status" value="1"/>
</dbReference>
<dbReference type="InterPro" id="IPR017907">
    <property type="entry name" value="Znf_RING_CS"/>
</dbReference>
<dbReference type="AlphaFoldDB" id="A0AAV2Q7S1"/>
<evidence type="ECO:0000256" key="2">
    <source>
        <dbReference type="ARBA" id="ARBA00004514"/>
    </source>
</evidence>
<reference evidence="16 17" key="1">
    <citation type="submission" date="2024-05" db="EMBL/GenBank/DDBJ databases">
        <authorList>
            <person name="Wallberg A."/>
        </authorList>
    </citation>
    <scope>NUCLEOTIDE SEQUENCE [LARGE SCALE GENOMIC DNA]</scope>
</reference>
<dbReference type="InterPro" id="IPR011011">
    <property type="entry name" value="Znf_FYVE_PHD"/>
</dbReference>
<evidence type="ECO:0000259" key="14">
    <source>
        <dbReference type="PROSITE" id="PS50089"/>
    </source>
</evidence>
<accession>A0AAV2Q7S1</accession>